<dbReference type="InterPro" id="IPR017850">
    <property type="entry name" value="Alkaline_phosphatase_core_sf"/>
</dbReference>
<evidence type="ECO:0000313" key="8">
    <source>
        <dbReference type="Proteomes" id="UP001310022"/>
    </source>
</evidence>
<feature type="chain" id="PRO_5042931480" evidence="6">
    <location>
        <begin position="21"/>
        <end position="552"/>
    </location>
</feature>
<dbReference type="PIRSF" id="PIRSF031924">
    <property type="entry name" value="Pi-irrepressible_AP"/>
    <property type="match status" value="1"/>
</dbReference>
<feature type="binding site" evidence="5">
    <location>
        <position position="100"/>
    </location>
    <ligand>
        <name>substrate</name>
    </ligand>
</feature>
<feature type="binding site" evidence="5">
    <location>
        <begin position="161"/>
        <end position="163"/>
    </location>
    <ligand>
        <name>substrate</name>
    </ligand>
</feature>
<evidence type="ECO:0000313" key="7">
    <source>
        <dbReference type="EMBL" id="GJM63045.1"/>
    </source>
</evidence>
<evidence type="ECO:0000256" key="2">
    <source>
        <dbReference type="ARBA" id="ARBA00022723"/>
    </source>
</evidence>
<dbReference type="GO" id="GO:0046872">
    <property type="term" value="F:metal ion binding"/>
    <property type="evidence" value="ECO:0007669"/>
    <property type="project" value="UniProtKB-KW"/>
</dbReference>
<evidence type="ECO:0000256" key="6">
    <source>
        <dbReference type="SAM" id="SignalP"/>
    </source>
</evidence>
<feature type="active site" description="Phosphothreonine intermediate" evidence="4">
    <location>
        <position position="79"/>
    </location>
</feature>
<name>A0AAN4W200_9BACT</name>
<feature type="signal peptide" evidence="6">
    <location>
        <begin position="1"/>
        <end position="20"/>
    </location>
</feature>
<keyword evidence="8" id="KW-1185">Reference proteome</keyword>
<dbReference type="EMBL" id="BQKE01000002">
    <property type="protein sequence ID" value="GJM63045.1"/>
    <property type="molecule type" value="Genomic_DNA"/>
</dbReference>
<dbReference type="Pfam" id="PF01663">
    <property type="entry name" value="Phosphodiest"/>
    <property type="match status" value="1"/>
</dbReference>
<evidence type="ECO:0000256" key="3">
    <source>
        <dbReference type="ARBA" id="ARBA00022729"/>
    </source>
</evidence>
<dbReference type="SUPFAM" id="SSF53649">
    <property type="entry name" value="Alkaline phosphatase-like"/>
    <property type="match status" value="1"/>
</dbReference>
<dbReference type="CDD" id="cd16016">
    <property type="entry name" value="AP-SPAP"/>
    <property type="match status" value="1"/>
</dbReference>
<reference evidence="7 8" key="1">
    <citation type="submission" date="2021-12" db="EMBL/GenBank/DDBJ databases">
        <title>Genome sequencing of bacteria with rrn-lacking chromosome and rrn-plasmid.</title>
        <authorList>
            <person name="Anda M."/>
            <person name="Iwasaki W."/>
        </authorList>
    </citation>
    <scope>NUCLEOTIDE SEQUENCE [LARGE SCALE GENOMIC DNA]</scope>
    <source>
        <strain evidence="7 8">NBRC 15940</strain>
    </source>
</reference>
<evidence type="ECO:0000256" key="1">
    <source>
        <dbReference type="ARBA" id="ARBA00022553"/>
    </source>
</evidence>
<evidence type="ECO:0000256" key="4">
    <source>
        <dbReference type="PIRSR" id="PIRSR031924-50"/>
    </source>
</evidence>
<dbReference type="InterPro" id="IPR026263">
    <property type="entry name" value="Alkaline_phosphatase_prok"/>
</dbReference>
<keyword evidence="1 4" id="KW-0597">Phosphoprotein</keyword>
<dbReference type="Gene3D" id="3.40.720.10">
    <property type="entry name" value="Alkaline Phosphatase, subunit A"/>
    <property type="match status" value="1"/>
</dbReference>
<dbReference type="AlphaFoldDB" id="A0AAN4W200"/>
<dbReference type="GO" id="GO:0004035">
    <property type="term" value="F:alkaline phosphatase activity"/>
    <property type="evidence" value="ECO:0007669"/>
    <property type="project" value="InterPro"/>
</dbReference>
<dbReference type="Proteomes" id="UP001310022">
    <property type="component" value="Unassembled WGS sequence"/>
</dbReference>
<dbReference type="InterPro" id="IPR002591">
    <property type="entry name" value="Phosphodiest/P_Trfase"/>
</dbReference>
<dbReference type="Gene3D" id="3.30.1360.150">
    <property type="match status" value="1"/>
</dbReference>
<organism evidence="7 8">
    <name type="scientific">Persicobacter diffluens</name>
    <dbReference type="NCBI Taxonomy" id="981"/>
    <lineage>
        <taxon>Bacteria</taxon>
        <taxon>Pseudomonadati</taxon>
        <taxon>Bacteroidota</taxon>
        <taxon>Cytophagia</taxon>
        <taxon>Cytophagales</taxon>
        <taxon>Persicobacteraceae</taxon>
        <taxon>Persicobacter</taxon>
    </lineage>
</organism>
<dbReference type="PANTHER" id="PTHR10151">
    <property type="entry name" value="ECTONUCLEOTIDE PYROPHOSPHATASE/PHOSPHODIESTERASE"/>
    <property type="match status" value="1"/>
</dbReference>
<proteinExistence type="predicted"/>
<keyword evidence="3 6" id="KW-0732">Signal</keyword>
<keyword evidence="2" id="KW-0479">Metal-binding</keyword>
<evidence type="ECO:0000256" key="5">
    <source>
        <dbReference type="PIRSR" id="PIRSR031924-51"/>
    </source>
</evidence>
<dbReference type="NCBIfam" id="NF042991">
    <property type="entry name" value="alk_phos_PafA"/>
    <property type="match status" value="1"/>
</dbReference>
<sequence length="552" mass="61576">MKKTILGLGLAMALNLAAQAQEKLELERPKFVLGIVVDQMRYDYISRYWDQYGEDGFKRFFKEGTVYNDMHYNYAPTTTGPGHTTVWSGAYPSNSGIANNGFYDRELGKSVYCVDDQSVNTVGSDNGEGKRSPHRMLVTNLPDELKLVTNQRSKVVSLSIKDRSAILPAGHMADGAFWYDSKTGNFISSTFYMENLPEWVKAYNDKNRSDEFLKQKWELFLPESEYAGSIEDDNAYEAKFPGEKSPTFPHDLPKIAKHLKKNGKAPYGMLSATPFGNTLVTEMAMEAITAEQLGTHDFPDILAISYSSTDKIGHQFAPASKEVQDVYVRLDRELAELFKFVDANVGMENTVIFLTADHAGAHNPVYMADNNFEPAKYVDLKPITQEVKAKFTEKYGEGDWVHGIFGEQLYLNRDLIADKGLDLVELQNYAAQLIMRNTSVQDAVTATTLLTAQFTESYKALLQRGCHPKRSGDVFIVFHSGVLLGKGVTGTSHSMTFNYDTHVPLLMMGASIPKGEQVNQYVQITQIAPTISNLLKISAPSAAFQPVLPFKD</sequence>
<comment type="caution">
    <text evidence="7">The sequence shown here is derived from an EMBL/GenBank/DDBJ whole genome shotgun (WGS) entry which is preliminary data.</text>
</comment>
<dbReference type="PANTHER" id="PTHR10151:SF120">
    <property type="entry name" value="BIS(5'-ADENOSYL)-TRIPHOSPHATASE"/>
    <property type="match status" value="1"/>
</dbReference>
<accession>A0AAN4W200</accession>
<protein>
    <submittedName>
        <fullName evidence="7">Alkaline phosphatase family protein</fullName>
    </submittedName>
</protein>
<gene>
    <name evidence="7" type="primary">pafA_1</name>
    <name evidence="7" type="ORF">PEDI_35970</name>
</gene>